<gene>
    <name evidence="9" type="ORF">JJJ17_16665</name>
</gene>
<dbReference type="AlphaFoldDB" id="A0A934SM29"/>
<keyword evidence="6" id="KW-1133">Transmembrane helix</keyword>
<evidence type="ECO:0000256" key="7">
    <source>
        <dbReference type="ARBA" id="ARBA00023136"/>
    </source>
</evidence>
<dbReference type="EMBL" id="JAEPRQ010000008">
    <property type="protein sequence ID" value="MBK4217564.1"/>
    <property type="molecule type" value="Genomic_DNA"/>
</dbReference>
<dbReference type="InterPro" id="IPR038578">
    <property type="entry name" value="GT29-like_sf"/>
</dbReference>
<sequence>MSKLRFYTARLLRDDTTMAHLSTSQDDLLSGLRGKAVALVGNARALAETDHGKAIDAADLVVRINRAPMPQPGSHGTRTDWLALAVRLSDEELDHIAPKRILWMSPKRKRLRHRIAHSPGFYLYPLADYEALKDRLAAPPTTGAMMIDLLLRSDLASLSLYGFDFFASQSLSGRRTAEQVPHDFNAESGWVHDLLRRDPRLSLTPNVKT</sequence>
<protein>
    <submittedName>
        <fullName evidence="9">Glycosyltransferase family 29 protein</fullName>
    </submittedName>
</protein>
<evidence type="ECO:0000313" key="10">
    <source>
        <dbReference type="Proteomes" id="UP000640485"/>
    </source>
</evidence>
<proteinExistence type="predicted"/>
<evidence type="ECO:0000256" key="1">
    <source>
        <dbReference type="ARBA" id="ARBA00004167"/>
    </source>
</evidence>
<dbReference type="Pfam" id="PF00777">
    <property type="entry name" value="Glyco_transf_29"/>
    <property type="match status" value="1"/>
</dbReference>
<evidence type="ECO:0000256" key="3">
    <source>
        <dbReference type="ARBA" id="ARBA00022676"/>
    </source>
</evidence>
<evidence type="ECO:0000256" key="4">
    <source>
        <dbReference type="ARBA" id="ARBA00022679"/>
    </source>
</evidence>
<accession>A0A934SM29</accession>
<evidence type="ECO:0000256" key="8">
    <source>
        <dbReference type="ARBA" id="ARBA00023180"/>
    </source>
</evidence>
<dbReference type="InterPro" id="IPR001675">
    <property type="entry name" value="Glyco_trans_29"/>
</dbReference>
<reference evidence="9" key="1">
    <citation type="submission" date="2021-01" db="EMBL/GenBank/DDBJ databases">
        <title>Paracoccus amoyensis sp. nov., isolated from the surface seawater along the coast of Xiamen Island, China.</title>
        <authorList>
            <person name="Lyu L."/>
        </authorList>
    </citation>
    <scope>NUCLEOTIDE SEQUENCE</scope>
    <source>
        <strain evidence="9">MJ17</strain>
    </source>
</reference>
<comment type="caution">
    <text evidence="9">The sequence shown here is derived from an EMBL/GenBank/DDBJ whole genome shotgun (WGS) entry which is preliminary data.</text>
</comment>
<comment type="subcellular location">
    <subcellularLocation>
        <location evidence="2">Endomembrane system</location>
    </subcellularLocation>
    <subcellularLocation>
        <location evidence="1">Membrane</location>
        <topology evidence="1">Single-pass membrane protein</topology>
    </subcellularLocation>
</comment>
<dbReference type="GO" id="GO:0016020">
    <property type="term" value="C:membrane"/>
    <property type="evidence" value="ECO:0007669"/>
    <property type="project" value="UniProtKB-SubCell"/>
</dbReference>
<organism evidence="9 10">
    <name type="scientific">Paracoccus caeni</name>
    <dbReference type="NCBI Taxonomy" id="657651"/>
    <lineage>
        <taxon>Bacteria</taxon>
        <taxon>Pseudomonadati</taxon>
        <taxon>Pseudomonadota</taxon>
        <taxon>Alphaproteobacteria</taxon>
        <taxon>Rhodobacterales</taxon>
        <taxon>Paracoccaceae</taxon>
        <taxon>Paracoccus</taxon>
    </lineage>
</organism>
<keyword evidence="10" id="KW-1185">Reference proteome</keyword>
<keyword evidence="7" id="KW-0472">Membrane</keyword>
<keyword evidence="3" id="KW-0328">Glycosyltransferase</keyword>
<dbReference type="GO" id="GO:0008373">
    <property type="term" value="F:sialyltransferase activity"/>
    <property type="evidence" value="ECO:0007669"/>
    <property type="project" value="InterPro"/>
</dbReference>
<name>A0A934SM29_9RHOB</name>
<evidence type="ECO:0000256" key="5">
    <source>
        <dbReference type="ARBA" id="ARBA00022692"/>
    </source>
</evidence>
<keyword evidence="8" id="KW-0325">Glycoprotein</keyword>
<dbReference type="Gene3D" id="3.90.1480.20">
    <property type="entry name" value="Glycosyl transferase family 29"/>
    <property type="match status" value="1"/>
</dbReference>
<keyword evidence="4" id="KW-0808">Transferase</keyword>
<evidence type="ECO:0000256" key="6">
    <source>
        <dbReference type="ARBA" id="ARBA00022989"/>
    </source>
</evidence>
<dbReference type="RefSeq" id="WP_200688440.1">
    <property type="nucleotide sequence ID" value="NZ_JAEPRQ010000008.1"/>
</dbReference>
<evidence type="ECO:0000256" key="2">
    <source>
        <dbReference type="ARBA" id="ARBA00004308"/>
    </source>
</evidence>
<dbReference type="GO" id="GO:0012505">
    <property type="term" value="C:endomembrane system"/>
    <property type="evidence" value="ECO:0007669"/>
    <property type="project" value="UniProtKB-SubCell"/>
</dbReference>
<evidence type="ECO:0000313" key="9">
    <source>
        <dbReference type="EMBL" id="MBK4217564.1"/>
    </source>
</evidence>
<dbReference type="Proteomes" id="UP000640485">
    <property type="component" value="Unassembled WGS sequence"/>
</dbReference>
<keyword evidence="5" id="KW-0812">Transmembrane</keyword>